<sequence>MYYKLTKQLQRIYDLLNTLIDANKPLSKQEASRQINCSRPTLDKTIVDANLLISKFTTIEYVDNGLFLSKKDHLNKRQVSALISNQTFMVQFLSDLLLGNVETLEDWAAKYYYSISVAYRHSRELTAYLKQVGIELINENNYWYLSGDAWQIRFFYLQMLKEKAVVDDLWVFQDLDYNVLNKFVKLVAQELEVFLSPAVEYFYTIITAVHLSMTDNPYAVESIDDEKFKFLLEDHAFDNPLELIEDYLDRPLTFDEKAMLVSSIELFPVKYLSEAAMHRRVIHSSMTDHNVYQLALDASQAFYPQNSSLRMMVSFIDAFAPLQLLESYHEFNYDSKTTSLSSQLKKLAGTDFNRKIVKMKTRIKDKKYAKHYFRNEVMLNQQLYIIYKTFSQENILEPVRVTFLSEKGFVKEQFYRQQFLSLFSDDRLEYVSAQEVHQNNLWSAIDLVVTDFTLARFAYDGRIVYINEMVTPDSLKKLESIILELELAKMQKEF</sequence>
<dbReference type="Proteomes" id="UP000674938">
    <property type="component" value="Unassembled WGS sequence"/>
</dbReference>
<organism evidence="2 3">
    <name type="scientific">Vagococcus allomyrinae</name>
    <dbReference type="NCBI Taxonomy" id="2794353"/>
    <lineage>
        <taxon>Bacteria</taxon>
        <taxon>Bacillati</taxon>
        <taxon>Bacillota</taxon>
        <taxon>Bacilli</taxon>
        <taxon>Lactobacillales</taxon>
        <taxon>Enterococcaceae</taxon>
        <taxon>Vagococcus</taxon>
    </lineage>
</organism>
<dbReference type="EMBL" id="JAEEGA010000029">
    <property type="protein sequence ID" value="MBP1044475.1"/>
    <property type="molecule type" value="Genomic_DNA"/>
</dbReference>
<name>A0A940SXM3_9ENTE</name>
<dbReference type="InterPro" id="IPR007737">
    <property type="entry name" value="Mga_HTH"/>
</dbReference>
<evidence type="ECO:0000313" key="3">
    <source>
        <dbReference type="Proteomes" id="UP000674938"/>
    </source>
</evidence>
<reference evidence="2" key="1">
    <citation type="submission" date="2020-12" db="EMBL/GenBank/DDBJ databases">
        <title>Vagococcus allomyrinae sp. nov. and Enterococcus lavae sp. nov., isolated from the larvae of Allomyrina dichotoma.</title>
        <authorList>
            <person name="Lee S.D."/>
        </authorList>
    </citation>
    <scope>NUCLEOTIDE SEQUENCE</scope>
    <source>
        <strain evidence="2">BWB3-3</strain>
    </source>
</reference>
<gene>
    <name evidence="2" type="ORF">I6N95_26045</name>
</gene>
<dbReference type="AlphaFoldDB" id="A0A940SXM3"/>
<comment type="caution">
    <text evidence="2">The sequence shown here is derived from an EMBL/GenBank/DDBJ whole genome shotgun (WGS) entry which is preliminary data.</text>
</comment>
<evidence type="ECO:0000259" key="1">
    <source>
        <dbReference type="Pfam" id="PF05043"/>
    </source>
</evidence>
<keyword evidence="3" id="KW-1185">Reference proteome</keyword>
<dbReference type="Pfam" id="PF05043">
    <property type="entry name" value="Mga"/>
    <property type="match status" value="1"/>
</dbReference>
<dbReference type="RefSeq" id="WP_209532973.1">
    <property type="nucleotide sequence ID" value="NZ_JAEEGA010000029.1"/>
</dbReference>
<proteinExistence type="predicted"/>
<accession>A0A940SXM3</accession>
<evidence type="ECO:0000313" key="2">
    <source>
        <dbReference type="EMBL" id="MBP1044475.1"/>
    </source>
</evidence>
<protein>
    <submittedName>
        <fullName evidence="2">Helix-turn-helix domain-containing protein</fullName>
    </submittedName>
</protein>
<feature type="domain" description="Mga helix-turn-helix" evidence="1">
    <location>
        <begin position="77"/>
        <end position="158"/>
    </location>
</feature>